<evidence type="ECO:0008006" key="3">
    <source>
        <dbReference type="Google" id="ProtNLM"/>
    </source>
</evidence>
<sequence>MNSTSNTDVLELDRSKPFLCIILEFSHYTAGDRINGEVLMNLPDSLSESNLIMYSSGSEFLHVVTKHKKAVKYNNEIFHVDTTLKVWEYETPKSQYNFPFTFKLPYFAPATLSVRTQDNEGNLLEASIVYEIKVVLEIKGKILLQDTIPLLIFNNKTRCPIPPSVSETELSTCFCFKKGHCNISLSQTNNHHPNYGDTAKFKLELDWFNNKGQITEVYGKVLYKLQLSIPGDKTYEFTIDLCEFKHANSFFTEANSIQTNYEFDVSLYGDFGDNVSSNATAMINSSYIGEATVVFNLGVTNRIAKATLPVHINPKVSENRNLIVPSDWEASACSLLSIYLQSKTGHPIFSPTKTSIALVRE</sequence>
<evidence type="ECO:0000313" key="1">
    <source>
        <dbReference type="EMBL" id="OMJ91024.1"/>
    </source>
</evidence>
<evidence type="ECO:0000313" key="2">
    <source>
        <dbReference type="Proteomes" id="UP000187209"/>
    </source>
</evidence>
<dbReference type="AlphaFoldDB" id="A0A1R2CPU8"/>
<dbReference type="SUPFAM" id="SSF81296">
    <property type="entry name" value="E set domains"/>
    <property type="match status" value="1"/>
</dbReference>
<dbReference type="InterPro" id="IPR014752">
    <property type="entry name" value="Arrestin-like_C"/>
</dbReference>
<organism evidence="1 2">
    <name type="scientific">Stentor coeruleus</name>
    <dbReference type="NCBI Taxonomy" id="5963"/>
    <lineage>
        <taxon>Eukaryota</taxon>
        <taxon>Sar</taxon>
        <taxon>Alveolata</taxon>
        <taxon>Ciliophora</taxon>
        <taxon>Postciliodesmatophora</taxon>
        <taxon>Heterotrichea</taxon>
        <taxon>Heterotrichida</taxon>
        <taxon>Stentoridae</taxon>
        <taxon>Stentor</taxon>
    </lineage>
</organism>
<protein>
    <recommendedName>
        <fullName evidence="3">Arrestin-like N-terminal domain-containing protein</fullName>
    </recommendedName>
</protein>
<gene>
    <name evidence="1" type="ORF">SteCoe_6486</name>
</gene>
<keyword evidence="2" id="KW-1185">Reference proteome</keyword>
<dbReference type="InterPro" id="IPR014756">
    <property type="entry name" value="Ig_E-set"/>
</dbReference>
<dbReference type="EMBL" id="MPUH01000090">
    <property type="protein sequence ID" value="OMJ91024.1"/>
    <property type="molecule type" value="Genomic_DNA"/>
</dbReference>
<dbReference type="Gene3D" id="2.60.40.640">
    <property type="match status" value="1"/>
</dbReference>
<reference evidence="1 2" key="1">
    <citation type="submission" date="2016-11" db="EMBL/GenBank/DDBJ databases">
        <title>The macronuclear genome of Stentor coeruleus: a giant cell with tiny introns.</title>
        <authorList>
            <person name="Slabodnick M."/>
            <person name="Ruby J.G."/>
            <person name="Reiff S.B."/>
            <person name="Swart E.C."/>
            <person name="Gosai S."/>
            <person name="Prabakaran S."/>
            <person name="Witkowska E."/>
            <person name="Larue G.E."/>
            <person name="Fisher S."/>
            <person name="Freeman R.M."/>
            <person name="Gunawardena J."/>
            <person name="Chu W."/>
            <person name="Stover N.A."/>
            <person name="Gregory B.D."/>
            <person name="Nowacki M."/>
            <person name="Derisi J."/>
            <person name="Roy S.W."/>
            <person name="Marshall W.F."/>
            <person name="Sood P."/>
        </authorList>
    </citation>
    <scope>NUCLEOTIDE SEQUENCE [LARGE SCALE GENOMIC DNA]</scope>
    <source>
        <strain evidence="1">WM001</strain>
    </source>
</reference>
<name>A0A1R2CPU8_9CILI</name>
<comment type="caution">
    <text evidence="1">The sequence shown here is derived from an EMBL/GenBank/DDBJ whole genome shotgun (WGS) entry which is preliminary data.</text>
</comment>
<accession>A0A1R2CPU8</accession>
<dbReference type="Proteomes" id="UP000187209">
    <property type="component" value="Unassembled WGS sequence"/>
</dbReference>
<dbReference type="OrthoDB" id="2333384at2759"/>
<proteinExistence type="predicted"/>